<dbReference type="InterPro" id="IPR020901">
    <property type="entry name" value="Prtase_inh_Kunz-CS"/>
</dbReference>
<evidence type="ECO:0000313" key="5">
    <source>
        <dbReference type="Proteomes" id="UP001374579"/>
    </source>
</evidence>
<comment type="caution">
    <text evidence="4">The sequence shown here is derived from an EMBL/GenBank/DDBJ whole genome shotgun (WGS) entry which is preliminary data.</text>
</comment>
<evidence type="ECO:0000259" key="3">
    <source>
        <dbReference type="PROSITE" id="PS50279"/>
    </source>
</evidence>
<dbReference type="GO" id="GO:0004867">
    <property type="term" value="F:serine-type endopeptidase inhibitor activity"/>
    <property type="evidence" value="ECO:0007669"/>
    <property type="project" value="InterPro"/>
</dbReference>
<gene>
    <name evidence="4" type="ORF">V1264_019070</name>
</gene>
<feature type="domain" description="BPTI/Kunitz inhibitor" evidence="3">
    <location>
        <begin position="108"/>
        <end position="158"/>
    </location>
</feature>
<dbReference type="AlphaFoldDB" id="A0AAN9BF35"/>
<reference evidence="4 5" key="1">
    <citation type="submission" date="2024-02" db="EMBL/GenBank/DDBJ databases">
        <title>Chromosome-scale genome assembly of the rough periwinkle Littorina saxatilis.</title>
        <authorList>
            <person name="De Jode A."/>
            <person name="Faria R."/>
            <person name="Formenti G."/>
            <person name="Sims Y."/>
            <person name="Smith T.P."/>
            <person name="Tracey A."/>
            <person name="Wood J.M.D."/>
            <person name="Zagrodzka Z.B."/>
            <person name="Johannesson K."/>
            <person name="Butlin R.K."/>
            <person name="Leder E.H."/>
        </authorList>
    </citation>
    <scope>NUCLEOTIDE SEQUENCE [LARGE SCALE GENOMIC DNA]</scope>
    <source>
        <strain evidence="4">Snail1</strain>
        <tissue evidence="4">Muscle</tissue>
    </source>
</reference>
<feature type="chain" id="PRO_5043025894" description="BPTI/Kunitz inhibitor domain-containing protein" evidence="2">
    <location>
        <begin position="20"/>
        <end position="207"/>
    </location>
</feature>
<keyword evidence="5" id="KW-1185">Reference proteome</keyword>
<keyword evidence="2" id="KW-0732">Signal</keyword>
<dbReference type="PRINTS" id="PR00759">
    <property type="entry name" value="BASICPTASE"/>
</dbReference>
<dbReference type="Proteomes" id="UP001374579">
    <property type="component" value="Unassembled WGS sequence"/>
</dbReference>
<evidence type="ECO:0000256" key="1">
    <source>
        <dbReference type="SAM" id="MobiDB-lite"/>
    </source>
</evidence>
<evidence type="ECO:0000256" key="2">
    <source>
        <dbReference type="SAM" id="SignalP"/>
    </source>
</evidence>
<dbReference type="Pfam" id="PF00014">
    <property type="entry name" value="Kunitz_BPTI"/>
    <property type="match status" value="1"/>
</dbReference>
<feature type="signal peptide" evidence="2">
    <location>
        <begin position="1"/>
        <end position="19"/>
    </location>
</feature>
<dbReference type="InterPro" id="IPR036880">
    <property type="entry name" value="Kunitz_BPTI_sf"/>
</dbReference>
<feature type="compositionally biased region" description="Gly residues" evidence="1">
    <location>
        <begin position="169"/>
        <end position="181"/>
    </location>
</feature>
<dbReference type="EMBL" id="JBAMIC010000008">
    <property type="protein sequence ID" value="KAK7104332.1"/>
    <property type="molecule type" value="Genomic_DNA"/>
</dbReference>
<dbReference type="PROSITE" id="PS00280">
    <property type="entry name" value="BPTI_KUNITZ_1"/>
    <property type="match status" value="1"/>
</dbReference>
<evidence type="ECO:0000313" key="4">
    <source>
        <dbReference type="EMBL" id="KAK7104332.1"/>
    </source>
</evidence>
<dbReference type="SUPFAM" id="SSF57362">
    <property type="entry name" value="BPTI-like"/>
    <property type="match status" value="1"/>
</dbReference>
<dbReference type="Gene3D" id="4.10.410.10">
    <property type="entry name" value="Pancreatic trypsin inhibitor Kunitz domain"/>
    <property type="match status" value="1"/>
</dbReference>
<dbReference type="SMART" id="SM00131">
    <property type="entry name" value="KU"/>
    <property type="match status" value="1"/>
</dbReference>
<dbReference type="PANTHER" id="PTHR10083">
    <property type="entry name" value="KUNITZ-TYPE PROTEASE INHIBITOR-RELATED"/>
    <property type="match status" value="1"/>
</dbReference>
<sequence length="207" mass="22473">MDFYALLSVFPLLLLQSSGQLAPYQAVPENCGRICFPSDGYAVWFGGTLCKCRSELCNNKYCSRQKQCKVKNLWYGDVAVCEKAAETQTFPNPWTDSKPVSVSAAQSCSLPPVTGDCRALIPRFHFDSATNTCKSFVYGGCGGNSNNFLNLRECLQRCQPSISDGGFGSSGNVGNNGGNHGGNNNNNDNDTRLSGLLYKLFADRFGK</sequence>
<dbReference type="PROSITE" id="PS50279">
    <property type="entry name" value="BPTI_KUNITZ_2"/>
    <property type="match status" value="1"/>
</dbReference>
<name>A0AAN9BF35_9CAEN</name>
<accession>A0AAN9BF35</accession>
<dbReference type="CDD" id="cd00109">
    <property type="entry name" value="Kunitz-type"/>
    <property type="match status" value="1"/>
</dbReference>
<protein>
    <recommendedName>
        <fullName evidence="3">BPTI/Kunitz inhibitor domain-containing protein</fullName>
    </recommendedName>
</protein>
<feature type="region of interest" description="Disordered" evidence="1">
    <location>
        <begin position="169"/>
        <end position="190"/>
    </location>
</feature>
<dbReference type="FunFam" id="4.10.410.10:FF:000006">
    <property type="entry name" value="Serine peptidase inhibitor, Kunitz type 1"/>
    <property type="match status" value="1"/>
</dbReference>
<organism evidence="4 5">
    <name type="scientific">Littorina saxatilis</name>
    <dbReference type="NCBI Taxonomy" id="31220"/>
    <lineage>
        <taxon>Eukaryota</taxon>
        <taxon>Metazoa</taxon>
        <taxon>Spiralia</taxon>
        <taxon>Lophotrochozoa</taxon>
        <taxon>Mollusca</taxon>
        <taxon>Gastropoda</taxon>
        <taxon>Caenogastropoda</taxon>
        <taxon>Littorinimorpha</taxon>
        <taxon>Littorinoidea</taxon>
        <taxon>Littorinidae</taxon>
        <taxon>Littorina</taxon>
    </lineage>
</organism>
<dbReference type="InterPro" id="IPR050098">
    <property type="entry name" value="TFPI/VKTCI-like"/>
</dbReference>
<dbReference type="InterPro" id="IPR002223">
    <property type="entry name" value="Kunitz_BPTI"/>
</dbReference>
<proteinExistence type="predicted"/>